<comment type="function">
    <text evidence="6">Catalyzes the 2'-O-methylation of the ribose of cytidine 1402 (C1402) in 16S rRNA.</text>
</comment>
<dbReference type="PANTHER" id="PTHR46111:SF1">
    <property type="entry name" value="RIBOSOMAL RNA SMALL SUBUNIT METHYLTRANSFERASE I"/>
    <property type="match status" value="1"/>
</dbReference>
<keyword evidence="9" id="KW-1185">Reference proteome</keyword>
<comment type="similarity">
    <text evidence="6">Belongs to the methyltransferase superfamily. RsmI family.</text>
</comment>
<keyword evidence="3 6" id="KW-0489">Methyltransferase</keyword>
<dbReference type="Gene3D" id="3.40.1010.10">
    <property type="entry name" value="Cobalt-precorrin-4 Transmethylase, Domain 1"/>
    <property type="match status" value="1"/>
</dbReference>
<dbReference type="InterPro" id="IPR014777">
    <property type="entry name" value="4pyrrole_Mease_sub1"/>
</dbReference>
<gene>
    <name evidence="6" type="primary">rsmI</name>
    <name evidence="8" type="ORF">SAMN05192586_11080</name>
</gene>
<dbReference type="GO" id="GO:0005737">
    <property type="term" value="C:cytoplasm"/>
    <property type="evidence" value="ECO:0007669"/>
    <property type="project" value="UniProtKB-SubCell"/>
</dbReference>
<dbReference type="SUPFAM" id="SSF53790">
    <property type="entry name" value="Tetrapyrrole methylase"/>
    <property type="match status" value="1"/>
</dbReference>
<dbReference type="EC" id="2.1.1.198" evidence="6"/>
<dbReference type="Gene3D" id="3.30.950.10">
    <property type="entry name" value="Methyltransferase, Cobalt-precorrin-4 Transmethylase, Domain 2"/>
    <property type="match status" value="1"/>
</dbReference>
<name>A0A1G7N325_9BACT</name>
<evidence type="ECO:0000256" key="5">
    <source>
        <dbReference type="ARBA" id="ARBA00022691"/>
    </source>
</evidence>
<dbReference type="PANTHER" id="PTHR46111">
    <property type="entry name" value="RIBOSOMAL RNA SMALL SUBUNIT METHYLTRANSFERASE I"/>
    <property type="match status" value="1"/>
</dbReference>
<protein>
    <recommendedName>
        <fullName evidence="6">Ribosomal RNA small subunit methyltransferase I</fullName>
        <ecNumber evidence="6">2.1.1.198</ecNumber>
    </recommendedName>
    <alternativeName>
        <fullName evidence="6">16S rRNA 2'-O-ribose C1402 methyltransferase</fullName>
    </alternativeName>
    <alternativeName>
        <fullName evidence="6">rRNA (cytidine-2'-O-)-methyltransferase RsmI</fullName>
    </alternativeName>
</protein>
<reference evidence="9" key="1">
    <citation type="submission" date="2016-10" db="EMBL/GenBank/DDBJ databases">
        <authorList>
            <person name="Varghese N."/>
            <person name="Submissions S."/>
        </authorList>
    </citation>
    <scope>NUCLEOTIDE SEQUENCE [LARGE SCALE GENOMIC DNA]</scope>
    <source>
        <strain evidence="9">KHC7</strain>
    </source>
</reference>
<organism evidence="8 9">
    <name type="scientific">Desulfovibrio legallii</name>
    <dbReference type="NCBI Taxonomy" id="571438"/>
    <lineage>
        <taxon>Bacteria</taxon>
        <taxon>Pseudomonadati</taxon>
        <taxon>Thermodesulfobacteriota</taxon>
        <taxon>Desulfovibrionia</taxon>
        <taxon>Desulfovibrionales</taxon>
        <taxon>Desulfovibrionaceae</taxon>
        <taxon>Desulfovibrio</taxon>
    </lineage>
</organism>
<dbReference type="Proteomes" id="UP000199355">
    <property type="component" value="Unassembled WGS sequence"/>
</dbReference>
<evidence type="ECO:0000256" key="4">
    <source>
        <dbReference type="ARBA" id="ARBA00022679"/>
    </source>
</evidence>
<dbReference type="EMBL" id="FNBX01000010">
    <property type="protein sequence ID" value="SDF68404.1"/>
    <property type="molecule type" value="Genomic_DNA"/>
</dbReference>
<dbReference type="STRING" id="571438.SAMN05192586_11080"/>
<comment type="subcellular location">
    <subcellularLocation>
        <location evidence="6">Cytoplasm</location>
    </subcellularLocation>
</comment>
<dbReference type="OrthoDB" id="9809084at2"/>
<dbReference type="InterPro" id="IPR035996">
    <property type="entry name" value="4pyrrol_Methylase_sf"/>
</dbReference>
<evidence type="ECO:0000313" key="9">
    <source>
        <dbReference type="Proteomes" id="UP000199355"/>
    </source>
</evidence>
<evidence type="ECO:0000259" key="7">
    <source>
        <dbReference type="Pfam" id="PF00590"/>
    </source>
</evidence>
<dbReference type="AlphaFoldDB" id="A0A1G7N325"/>
<keyword evidence="1 6" id="KW-0963">Cytoplasm</keyword>
<dbReference type="NCBIfam" id="TIGR00096">
    <property type="entry name" value="16S rRNA (cytidine(1402)-2'-O)-methyltransferase"/>
    <property type="match status" value="1"/>
</dbReference>
<dbReference type="InterPro" id="IPR014776">
    <property type="entry name" value="4pyrrole_Mease_sub2"/>
</dbReference>
<evidence type="ECO:0000256" key="2">
    <source>
        <dbReference type="ARBA" id="ARBA00022552"/>
    </source>
</evidence>
<comment type="catalytic activity">
    <reaction evidence="6">
        <text>cytidine(1402) in 16S rRNA + S-adenosyl-L-methionine = 2'-O-methylcytidine(1402) in 16S rRNA + S-adenosyl-L-homocysteine + H(+)</text>
        <dbReference type="Rhea" id="RHEA:42924"/>
        <dbReference type="Rhea" id="RHEA-COMP:10285"/>
        <dbReference type="Rhea" id="RHEA-COMP:10286"/>
        <dbReference type="ChEBI" id="CHEBI:15378"/>
        <dbReference type="ChEBI" id="CHEBI:57856"/>
        <dbReference type="ChEBI" id="CHEBI:59789"/>
        <dbReference type="ChEBI" id="CHEBI:74495"/>
        <dbReference type="ChEBI" id="CHEBI:82748"/>
        <dbReference type="EC" id="2.1.1.198"/>
    </reaction>
</comment>
<dbReference type="Pfam" id="PF00590">
    <property type="entry name" value="TP_methylase"/>
    <property type="match status" value="1"/>
</dbReference>
<dbReference type="GO" id="GO:0070677">
    <property type="term" value="F:rRNA (cytosine-2'-O-)-methyltransferase activity"/>
    <property type="evidence" value="ECO:0007669"/>
    <property type="project" value="UniProtKB-UniRule"/>
</dbReference>
<evidence type="ECO:0000313" key="8">
    <source>
        <dbReference type="EMBL" id="SDF68404.1"/>
    </source>
</evidence>
<evidence type="ECO:0000256" key="3">
    <source>
        <dbReference type="ARBA" id="ARBA00022603"/>
    </source>
</evidence>
<keyword evidence="5 6" id="KW-0949">S-adenosyl-L-methionine</keyword>
<dbReference type="HAMAP" id="MF_01877">
    <property type="entry name" value="16SrRNA_methyltr_I"/>
    <property type="match status" value="1"/>
</dbReference>
<dbReference type="InterPro" id="IPR000878">
    <property type="entry name" value="4pyrrol_Mease"/>
</dbReference>
<evidence type="ECO:0000256" key="1">
    <source>
        <dbReference type="ARBA" id="ARBA00022490"/>
    </source>
</evidence>
<dbReference type="RefSeq" id="WP_092153914.1">
    <property type="nucleotide sequence ID" value="NZ_FNBX01000010.1"/>
</dbReference>
<accession>A0A1G7N325</accession>
<proteinExistence type="inferred from homology"/>
<keyword evidence="2 6" id="KW-0698">rRNA processing</keyword>
<feature type="domain" description="Tetrapyrrole methylase" evidence="7">
    <location>
        <begin position="7"/>
        <end position="206"/>
    </location>
</feature>
<keyword evidence="4 6" id="KW-0808">Transferase</keyword>
<sequence>MPLSAPRLWIVATPLGNPGDLSPRARAVLAEADLVLAEDTRRAAALFRQCGLPARRTLSFFDHNEEQRKDAVLRLLREGKSVALISDAGTPLLADPGYRLVRACREAGLAVSPLPGPSAPTAALSAAGLPPLPYSFLGFLPRDAAGRRALFGAFAQTPGSLVFFERKDRLKESLLLAAPILGPRQVAVCRELTKEHEEFILLRLENAAALPDGLLGEITVVVGPPESAARTPEAEVRQRLADALAQGDKPRAACRTVQEAVRGWNGKELYALLPHGPAGKA</sequence>
<evidence type="ECO:0000256" key="6">
    <source>
        <dbReference type="HAMAP-Rule" id="MF_01877"/>
    </source>
</evidence>
<dbReference type="InterPro" id="IPR008189">
    <property type="entry name" value="rRNA_ssu_MeTfrase_I"/>
</dbReference>
<dbReference type="PIRSF" id="PIRSF005917">
    <property type="entry name" value="MTase_YraL"/>
    <property type="match status" value="1"/>
</dbReference>
<dbReference type="CDD" id="cd11648">
    <property type="entry name" value="RsmI"/>
    <property type="match status" value="1"/>
</dbReference>